<dbReference type="InterPro" id="IPR010929">
    <property type="entry name" value="PDR_CDR_ABC"/>
</dbReference>
<evidence type="ECO:0000256" key="4">
    <source>
        <dbReference type="ARBA" id="ARBA00022692"/>
    </source>
</evidence>
<feature type="transmembrane region" description="Helical" evidence="9">
    <location>
        <begin position="556"/>
        <end position="576"/>
    </location>
</feature>
<keyword evidence="3" id="KW-0813">Transport</keyword>
<evidence type="ECO:0000313" key="12">
    <source>
        <dbReference type="Proteomes" id="UP000799438"/>
    </source>
</evidence>
<feature type="transmembrane region" description="Helical" evidence="9">
    <location>
        <begin position="588"/>
        <end position="609"/>
    </location>
</feature>
<evidence type="ECO:0000256" key="5">
    <source>
        <dbReference type="ARBA" id="ARBA00022741"/>
    </source>
</evidence>
<dbReference type="SUPFAM" id="SSF52540">
    <property type="entry name" value="P-loop containing nucleoside triphosphate hydrolases"/>
    <property type="match status" value="2"/>
</dbReference>
<dbReference type="GO" id="GO:0016020">
    <property type="term" value="C:membrane"/>
    <property type="evidence" value="ECO:0007669"/>
    <property type="project" value="UniProtKB-SubCell"/>
</dbReference>
<dbReference type="PROSITE" id="PS50893">
    <property type="entry name" value="ABC_TRANSPORTER_2"/>
    <property type="match status" value="2"/>
</dbReference>
<dbReference type="Gene3D" id="3.40.50.300">
    <property type="entry name" value="P-loop containing nucleotide triphosphate hydrolases"/>
    <property type="match status" value="2"/>
</dbReference>
<reference evidence="11" key="1">
    <citation type="journal article" date="2020" name="Stud. Mycol.">
        <title>101 Dothideomycetes genomes: a test case for predicting lifestyles and emergence of pathogens.</title>
        <authorList>
            <person name="Haridas S."/>
            <person name="Albert R."/>
            <person name="Binder M."/>
            <person name="Bloem J."/>
            <person name="Labutti K."/>
            <person name="Salamov A."/>
            <person name="Andreopoulos B."/>
            <person name="Baker S."/>
            <person name="Barry K."/>
            <person name="Bills G."/>
            <person name="Bluhm B."/>
            <person name="Cannon C."/>
            <person name="Castanera R."/>
            <person name="Culley D."/>
            <person name="Daum C."/>
            <person name="Ezra D."/>
            <person name="Gonzalez J."/>
            <person name="Henrissat B."/>
            <person name="Kuo A."/>
            <person name="Liang C."/>
            <person name="Lipzen A."/>
            <person name="Lutzoni F."/>
            <person name="Magnuson J."/>
            <person name="Mondo S."/>
            <person name="Nolan M."/>
            <person name="Ohm R."/>
            <person name="Pangilinan J."/>
            <person name="Park H.-J."/>
            <person name="Ramirez L."/>
            <person name="Alfaro M."/>
            <person name="Sun H."/>
            <person name="Tritt A."/>
            <person name="Yoshinaga Y."/>
            <person name="Zwiers L.-H."/>
            <person name="Turgeon B."/>
            <person name="Goodwin S."/>
            <person name="Spatafora J."/>
            <person name="Crous P."/>
            <person name="Grigoriev I."/>
        </authorList>
    </citation>
    <scope>NUCLEOTIDE SEQUENCE</scope>
    <source>
        <strain evidence="11">CBS 121167</strain>
    </source>
</reference>
<feature type="transmembrane region" description="Helical" evidence="9">
    <location>
        <begin position="694"/>
        <end position="711"/>
    </location>
</feature>
<keyword evidence="12" id="KW-1185">Reference proteome</keyword>
<sequence length="1353" mass="147043">MRVRYLAQRYSTISPLGDDGQNPFSAAPHPLIDPRSPLFQARAWAKALVNLRAEEADLLPERTAGVGFGKLEVCASGGGSGGCVGRLLLLRGAVGAARRREKTVLQGFDGVVESGELLLVLGPPGAGCSTLLKAIAGELHGLRLDQQSYINYQGICADQMHDEFRGQAMYTSGATEAHTAALSVGDTLAFAARTRAPRRLVGGVARERWVQHMRDVAMAMFSVSDFADARVDSVGAAVRRRVGIAEATLSRAPLQCWDECTRGLSAADALEFCRSLRVQADLMGATACVSLYQASQAAYDVFDKVTLLYEGQQIFFGRVDEARDFFVAMGFECAPRQSTADFLTGLTSPAERRVRPGFQCIVPRTPDDFVRVWRASEEYRRLLRDIKEYHGKYAIGGDHLHSFALSKRAQQARLTRAKSPYTLSYAQQVWLCLWRCAKCSRTDARRISMQTFGYAVVSVILGSVFYNLPPGTESFYQRGALLFFAILACVLSSSLEIQAVYALRPVVEKHARHALYHPSAEALASTIAIMPRRALEVLVFTVPFYFMANLRREPGAFLFLLLISFFLSLTLALLFRSVASISRTPSQATVLAILLALSMIIFSGLPLPVPHMRGWIRWTNYLDPVAYAFEALMVNEFDGKKFACEAFVPDYPDAKGDNRVCLAVGAVEGADTVKGDAFVKAAFQYFPAHQWSCFYILVGYAFFFLLVYLLSTEFVRAKKPKGEILVFQRGHAPHPVSDDIEISALRSPQKRRDSATASVIPQTPTFHWQDLCYNIKTKNGQRRVLDDVDGWVKAGSLTAIMGVSEAAKTALLDFLADRVTIGVVSGEVMMDGLPRNKNFQYTMGYVQQQDLHPPTSTVREALNFSALMRRPAHVPKKEKLEYVSEVLNLLDMENYADAFIGFPGEGLNTSQRRRLTIAIELVAKPTLLLVDDPTSSLDAQTAWTICTALEQLSNSGQAVLCALHQAPAPLLSRFDRLLLLAADGKPVYCGDTGPGCASVIKYFEERGASPCPEAANPAEWLLQVASASVPGAGAGGAPDAAGFWPQAWKDSGEARVLREELRRLGELPLRRCVLDVDAAGQGVGERTRRSAFAAPFLLQLREATKRALLLRWREGPYLLSRMLLSVVVAVLIGLAFSPAATHQNHSTSAVFALLAALTALAAHQHHHLIHSTTTPHTSLSISLLAHALAELPPTALQAASLFAPFHYLTSSSATSTTSTTAAAATFALLLSALLLAAGFSATVLRIRTHAHAHALLWLAFTLLLLSGAAPAPAPTSSALPRLWQALQRANPLGWVAMGLFAAAGADAGVDVNERAAWQAVGVVWVFVGVGVCVCAVLGTGVWGKRRRRGGMAG</sequence>
<keyword evidence="6" id="KW-0067">ATP-binding</keyword>
<evidence type="ECO:0000256" key="6">
    <source>
        <dbReference type="ARBA" id="ARBA00022840"/>
    </source>
</evidence>
<keyword evidence="5" id="KW-0547">Nucleotide-binding</keyword>
<feature type="transmembrane region" description="Helical" evidence="9">
    <location>
        <begin position="1322"/>
        <end position="1343"/>
    </location>
</feature>
<comment type="similarity">
    <text evidence="2">Belongs to the ABC transporter superfamily. ABCG family. PDR (TC 3.A.1.205) subfamily.</text>
</comment>
<feature type="domain" description="ABC transporter" evidence="10">
    <location>
        <begin position="766"/>
        <end position="1008"/>
    </location>
</feature>
<name>A0A6A6AZE0_9PEZI</name>
<dbReference type="SMART" id="SM00382">
    <property type="entry name" value="AAA"/>
    <property type="match status" value="2"/>
</dbReference>
<evidence type="ECO:0000256" key="9">
    <source>
        <dbReference type="SAM" id="Phobius"/>
    </source>
</evidence>
<dbReference type="OrthoDB" id="245989at2759"/>
<evidence type="ECO:0000256" key="7">
    <source>
        <dbReference type="ARBA" id="ARBA00022989"/>
    </source>
</evidence>
<dbReference type="InterPro" id="IPR027417">
    <property type="entry name" value="P-loop_NTPase"/>
</dbReference>
<organism evidence="11 12">
    <name type="scientific">Aplosporella prunicola CBS 121167</name>
    <dbReference type="NCBI Taxonomy" id="1176127"/>
    <lineage>
        <taxon>Eukaryota</taxon>
        <taxon>Fungi</taxon>
        <taxon>Dikarya</taxon>
        <taxon>Ascomycota</taxon>
        <taxon>Pezizomycotina</taxon>
        <taxon>Dothideomycetes</taxon>
        <taxon>Dothideomycetes incertae sedis</taxon>
        <taxon>Botryosphaeriales</taxon>
        <taxon>Aplosporellaceae</taxon>
        <taxon>Aplosporella</taxon>
    </lineage>
</organism>
<dbReference type="PANTHER" id="PTHR19241">
    <property type="entry name" value="ATP-BINDING CASSETTE TRANSPORTER"/>
    <property type="match status" value="1"/>
</dbReference>
<dbReference type="RefSeq" id="XP_033392868.1">
    <property type="nucleotide sequence ID" value="XM_033537498.1"/>
</dbReference>
<feature type="transmembrane region" description="Helical" evidence="9">
    <location>
        <begin position="1145"/>
        <end position="1162"/>
    </location>
</feature>
<gene>
    <name evidence="11" type="ORF">K452DRAFT_236344</name>
</gene>
<evidence type="ECO:0000256" key="8">
    <source>
        <dbReference type="ARBA" id="ARBA00023136"/>
    </source>
</evidence>
<feature type="transmembrane region" description="Helical" evidence="9">
    <location>
        <begin position="1255"/>
        <end position="1273"/>
    </location>
</feature>
<keyword evidence="8 9" id="KW-0472">Membrane</keyword>
<dbReference type="Pfam" id="PF14510">
    <property type="entry name" value="ABC_trans_N"/>
    <property type="match status" value="1"/>
</dbReference>
<dbReference type="GO" id="GO:0016887">
    <property type="term" value="F:ATP hydrolysis activity"/>
    <property type="evidence" value="ECO:0007669"/>
    <property type="project" value="InterPro"/>
</dbReference>
<dbReference type="EMBL" id="ML995506">
    <property type="protein sequence ID" value="KAF2137150.1"/>
    <property type="molecule type" value="Genomic_DNA"/>
</dbReference>
<feature type="transmembrane region" description="Helical" evidence="9">
    <location>
        <begin position="451"/>
        <end position="468"/>
    </location>
</feature>
<proteinExistence type="inferred from homology"/>
<keyword evidence="4 9" id="KW-0812">Transmembrane</keyword>
<dbReference type="InterPro" id="IPR003439">
    <property type="entry name" value="ABC_transporter-like_ATP-bd"/>
</dbReference>
<dbReference type="GeneID" id="54294994"/>
<evidence type="ECO:0000259" key="10">
    <source>
        <dbReference type="PROSITE" id="PS50893"/>
    </source>
</evidence>
<keyword evidence="7 9" id="KW-1133">Transmembrane helix</keyword>
<protein>
    <recommendedName>
        <fullName evidence="10">ABC transporter domain-containing protein</fullName>
    </recommendedName>
</protein>
<dbReference type="InterPro" id="IPR029481">
    <property type="entry name" value="ABC_trans_N"/>
</dbReference>
<dbReference type="Proteomes" id="UP000799438">
    <property type="component" value="Unassembled WGS sequence"/>
</dbReference>
<feature type="transmembrane region" description="Helical" evidence="9">
    <location>
        <begin position="480"/>
        <end position="503"/>
    </location>
</feature>
<dbReference type="FunFam" id="3.40.50.300:FF:000054">
    <property type="entry name" value="ABC multidrug transporter atrF"/>
    <property type="match status" value="1"/>
</dbReference>
<dbReference type="Pfam" id="PF00005">
    <property type="entry name" value="ABC_tran"/>
    <property type="match status" value="2"/>
</dbReference>
<evidence type="ECO:0000256" key="3">
    <source>
        <dbReference type="ARBA" id="ARBA00022448"/>
    </source>
</evidence>
<dbReference type="InterPro" id="IPR003593">
    <property type="entry name" value="AAA+_ATPase"/>
</dbReference>
<feature type="transmembrane region" description="Helical" evidence="9">
    <location>
        <begin position="1118"/>
        <end position="1139"/>
    </location>
</feature>
<dbReference type="Pfam" id="PF06422">
    <property type="entry name" value="PDR_CDR"/>
    <property type="match status" value="1"/>
</dbReference>
<comment type="subcellular location">
    <subcellularLocation>
        <location evidence="1">Membrane</location>
        <topology evidence="1">Multi-pass membrane protein</topology>
    </subcellularLocation>
</comment>
<dbReference type="InterPro" id="IPR013525">
    <property type="entry name" value="ABC2_TM"/>
</dbReference>
<dbReference type="Pfam" id="PF01061">
    <property type="entry name" value="ABC2_membrane"/>
    <property type="match status" value="2"/>
</dbReference>
<evidence type="ECO:0000313" key="11">
    <source>
        <dbReference type="EMBL" id="KAF2137150.1"/>
    </source>
</evidence>
<evidence type="ECO:0000256" key="1">
    <source>
        <dbReference type="ARBA" id="ARBA00004141"/>
    </source>
</evidence>
<dbReference type="GO" id="GO:0005524">
    <property type="term" value="F:ATP binding"/>
    <property type="evidence" value="ECO:0007669"/>
    <property type="project" value="UniProtKB-KW"/>
</dbReference>
<evidence type="ECO:0000256" key="2">
    <source>
        <dbReference type="ARBA" id="ARBA00006012"/>
    </source>
</evidence>
<accession>A0A6A6AZE0</accession>
<dbReference type="GO" id="GO:0140359">
    <property type="term" value="F:ABC-type transporter activity"/>
    <property type="evidence" value="ECO:0007669"/>
    <property type="project" value="InterPro"/>
</dbReference>
<feature type="domain" description="ABC transporter" evidence="10">
    <location>
        <begin position="88"/>
        <end position="335"/>
    </location>
</feature>
<feature type="transmembrane region" description="Helical" evidence="9">
    <location>
        <begin position="1220"/>
        <end position="1243"/>
    </location>
</feature>